<dbReference type="STRING" id="4577.A0A1D6LBR9"/>
<reference evidence="3" key="1">
    <citation type="submission" date="2015-12" db="EMBL/GenBank/DDBJ databases">
        <title>Update maize B73 reference genome by single molecule sequencing technologies.</title>
        <authorList>
            <consortium name="Maize Genome Sequencing Project"/>
            <person name="Ware D."/>
        </authorList>
    </citation>
    <scope>NUCLEOTIDE SEQUENCE [LARGE SCALE GENOMIC DNA]</scope>
    <source>
        <tissue evidence="3">Seedling</tissue>
    </source>
</reference>
<dbReference type="PANTHER" id="PTHR12299:SF46">
    <property type="entry name" value="HYALURONAN _ MRNA BINDING FAMILY"/>
    <property type="match status" value="1"/>
</dbReference>
<evidence type="ECO:0000256" key="1">
    <source>
        <dbReference type="SAM" id="Coils"/>
    </source>
</evidence>
<evidence type="ECO:0000313" key="3">
    <source>
        <dbReference type="EMBL" id="ONM11544.1"/>
    </source>
</evidence>
<dbReference type="OrthoDB" id="686299at2759"/>
<protein>
    <submittedName>
        <fullName evidence="3">Hyaluronan / mRNA binding family</fullName>
    </submittedName>
</protein>
<dbReference type="PaxDb" id="4577-GRMZM2G016738_P01"/>
<dbReference type="AlphaFoldDB" id="A0A1D6LBR9"/>
<gene>
    <name evidence="3" type="ORF">ZEAMMB73_Zm00001d034830</name>
</gene>
<feature type="compositionally biased region" description="Basic and acidic residues" evidence="2">
    <location>
        <begin position="210"/>
        <end position="220"/>
    </location>
</feature>
<dbReference type="KEGG" id="zma:103645732"/>
<feature type="compositionally biased region" description="Basic and acidic residues" evidence="2">
    <location>
        <begin position="303"/>
        <end position="312"/>
    </location>
</feature>
<dbReference type="PANTHER" id="PTHR12299">
    <property type="entry name" value="HYALURONIC ACID-BINDING PROTEIN 4"/>
    <property type="match status" value="1"/>
</dbReference>
<proteinExistence type="predicted"/>
<feature type="compositionally biased region" description="Low complexity" evidence="2">
    <location>
        <begin position="250"/>
        <end position="262"/>
    </location>
</feature>
<organism evidence="3">
    <name type="scientific">Zea mays</name>
    <name type="common">Maize</name>
    <dbReference type="NCBI Taxonomy" id="4577"/>
    <lineage>
        <taxon>Eukaryota</taxon>
        <taxon>Viridiplantae</taxon>
        <taxon>Streptophyta</taxon>
        <taxon>Embryophyta</taxon>
        <taxon>Tracheophyta</taxon>
        <taxon>Spermatophyta</taxon>
        <taxon>Magnoliopsida</taxon>
        <taxon>Liliopsida</taxon>
        <taxon>Poales</taxon>
        <taxon>Poaceae</taxon>
        <taxon>PACMAD clade</taxon>
        <taxon>Panicoideae</taxon>
        <taxon>Andropogonodae</taxon>
        <taxon>Andropogoneae</taxon>
        <taxon>Tripsacinae</taxon>
        <taxon>Zea</taxon>
    </lineage>
</organism>
<feature type="coiled-coil region" evidence="1">
    <location>
        <begin position="65"/>
        <end position="134"/>
    </location>
</feature>
<dbReference type="ExpressionAtlas" id="A0A1D6LBR9">
    <property type="expression patterns" value="baseline and differential"/>
</dbReference>
<feature type="compositionally biased region" description="Basic and acidic residues" evidence="2">
    <location>
        <begin position="444"/>
        <end position="454"/>
    </location>
</feature>
<evidence type="ECO:0000256" key="2">
    <source>
        <dbReference type="SAM" id="MobiDB-lite"/>
    </source>
</evidence>
<dbReference type="InterPro" id="IPR039764">
    <property type="entry name" value="HABP4/SERBP1-like"/>
</dbReference>
<dbReference type="GO" id="GO:0003723">
    <property type="term" value="F:RNA binding"/>
    <property type="evidence" value="ECO:0007669"/>
    <property type="project" value="InterPro"/>
</dbReference>
<keyword evidence="1" id="KW-0175">Coiled coil</keyword>
<dbReference type="InParanoid" id="A0A1D6LBR9"/>
<dbReference type="OMA" id="HDNGIRN"/>
<feature type="region of interest" description="Disordered" evidence="2">
    <location>
        <begin position="250"/>
        <end position="318"/>
    </location>
</feature>
<dbReference type="EMBL" id="CM007647">
    <property type="protein sequence ID" value="ONM11544.1"/>
    <property type="molecule type" value="Genomic_DNA"/>
</dbReference>
<dbReference type="SMR" id="A0A1D6LBR9"/>
<feature type="compositionally biased region" description="Basic and acidic residues" evidence="2">
    <location>
        <begin position="375"/>
        <end position="399"/>
    </location>
</feature>
<dbReference type="eggNOG" id="KOG2945">
    <property type="taxonomic scope" value="Eukaryota"/>
</dbReference>
<sequence>MASFNFAVLDLADGESGEAAVSVVLAKAKAQAVADAKKTIAGFEKEKPIAKNNIYFTKLQHDNGIRNILHEIKSLREALTKLRAEETKLKEDGILSAEQRKLRLMPLWEDQRKLRQHQRKLRDQEAKLRSLRKEFYLEHRFPLGAGEEDTRVHDQGVDNVNGTCNADGGRAHVYREYNSNGGRQGYPKRKVQRYVVKAKQPSSSGAPTDQVHHTPEDKVTSDSGSEAPVEIAQDETVTSTNADAAPASGIAGAAASNNGQSGPRPRTFLPKEKLNGSMKRKKKNANGGNEVDKAKKQGSSETDLLKKADKEQLTAYPMEEEKKTLVEYERIHEDKKKSSVEASRSAEVRKVSADEFEGLRMLERKKLDDDSGVMKAEKVQHKAKETRKKEGKDADDAKPKKVVIPMKDLSFQPPRRAFLLEDGTSNGGGLRPRGRFNDGGFQSRSRDNSTDSRVRAGRGGANGRAFQNEDDNCDKVAPRGGYHYHHNQGGNHNGGGYQRHAGNDNYRPRGRGYSGNGRYPPPAPKPLVVDDMDLFPPLPASAPPRAAAPATAPAPAPAQS</sequence>
<feature type="region of interest" description="Disordered" evidence="2">
    <location>
        <begin position="368"/>
        <end position="560"/>
    </location>
</feature>
<name>A0A1D6LBR9_MAIZE</name>
<accession>A0A1D6LBR9</accession>
<feature type="region of interest" description="Disordered" evidence="2">
    <location>
        <begin position="195"/>
        <end position="238"/>
    </location>
</feature>